<dbReference type="PANTHER" id="PTHR10772">
    <property type="entry name" value="10 KDA HEAT SHOCK PROTEIN"/>
    <property type="match status" value="1"/>
</dbReference>
<accession>A0A7L4YNA8</accession>
<dbReference type="KEGG" id="eke:EK0264_10950"/>
<evidence type="ECO:0000256" key="2">
    <source>
        <dbReference type="ARBA" id="ARBA00023186"/>
    </source>
</evidence>
<dbReference type="EMBL" id="CP047156">
    <property type="protein sequence ID" value="QHC00755.1"/>
    <property type="molecule type" value="Genomic_DNA"/>
</dbReference>
<reference evidence="4 5" key="1">
    <citation type="journal article" date="2018" name="Int. J. Syst. Evol. Microbiol.">
        <title>Epidermidibacterium keratini gen. nov., sp. nov., a member of the family Sporichthyaceae, isolated from keratin epidermis.</title>
        <authorList>
            <person name="Lee D.G."/>
            <person name="Trujillo M.E."/>
            <person name="Kang S."/>
            <person name="Nam J.J."/>
            <person name="Kim Y.J."/>
        </authorList>
    </citation>
    <scope>NUCLEOTIDE SEQUENCE [LARGE SCALE GENOMIC DNA]</scope>
    <source>
        <strain evidence="4 5">EPI-7</strain>
    </source>
</reference>
<dbReference type="SMART" id="SM00883">
    <property type="entry name" value="Cpn10"/>
    <property type="match status" value="1"/>
</dbReference>
<protein>
    <recommendedName>
        <fullName evidence="3">10 kDa chaperonin</fullName>
    </recommendedName>
</protein>
<proteinExistence type="inferred from homology"/>
<dbReference type="SUPFAM" id="SSF50129">
    <property type="entry name" value="GroES-like"/>
    <property type="match status" value="1"/>
</dbReference>
<keyword evidence="5" id="KW-1185">Reference proteome</keyword>
<dbReference type="InterPro" id="IPR011032">
    <property type="entry name" value="GroES-like_sf"/>
</dbReference>
<comment type="function">
    <text evidence="3">Together with the chaperonin GroEL, plays an essential role in assisting protein folding. The GroEL-GroES system forms a nano-cage that allows encapsulation of the non-native substrate proteins and provides a physical environment optimized to promote and accelerate protein folding. GroES binds to the apical surface of the GroEL ring, thereby capping the opening of the GroEL channel.</text>
</comment>
<dbReference type="InParanoid" id="A0A7L4YNA8"/>
<dbReference type="AlphaFoldDB" id="A0A7L4YNA8"/>
<sequence length="114" mass="12554">MTYRSRVANKDSGLPIMMLHDRLLVKLNSEDGDRKSSGGILIPATAKVARRLRWGEVLGAGPSVRNVKVGDQVLFGEDDDAEVEINAESYTIMRERDVHAVAAERVEVSTGLYL</sequence>
<dbReference type="GO" id="GO:0044183">
    <property type="term" value="F:protein folding chaperone"/>
    <property type="evidence" value="ECO:0007669"/>
    <property type="project" value="InterPro"/>
</dbReference>
<keyword evidence="2 3" id="KW-0143">Chaperone</keyword>
<evidence type="ECO:0000313" key="5">
    <source>
        <dbReference type="Proteomes" id="UP000463857"/>
    </source>
</evidence>
<comment type="similarity">
    <text evidence="1 3">Belongs to the GroES chaperonin family.</text>
</comment>
<name>A0A7L4YNA8_9ACTN</name>
<dbReference type="Proteomes" id="UP000463857">
    <property type="component" value="Chromosome"/>
</dbReference>
<dbReference type="CDD" id="cd00320">
    <property type="entry name" value="cpn10"/>
    <property type="match status" value="1"/>
</dbReference>
<dbReference type="InterPro" id="IPR037124">
    <property type="entry name" value="Chaperonin_GroES_sf"/>
</dbReference>
<dbReference type="GO" id="GO:0051087">
    <property type="term" value="F:protein-folding chaperone binding"/>
    <property type="evidence" value="ECO:0007669"/>
    <property type="project" value="TreeGrafter"/>
</dbReference>
<dbReference type="GO" id="GO:0051082">
    <property type="term" value="F:unfolded protein binding"/>
    <property type="evidence" value="ECO:0007669"/>
    <property type="project" value="TreeGrafter"/>
</dbReference>
<evidence type="ECO:0000256" key="1">
    <source>
        <dbReference type="ARBA" id="ARBA00006975"/>
    </source>
</evidence>
<dbReference type="PANTHER" id="PTHR10772:SF58">
    <property type="entry name" value="CO-CHAPERONIN GROES"/>
    <property type="match status" value="1"/>
</dbReference>
<evidence type="ECO:0000313" key="4">
    <source>
        <dbReference type="EMBL" id="QHC00755.1"/>
    </source>
</evidence>
<dbReference type="PRINTS" id="PR00297">
    <property type="entry name" value="CHAPERONIN10"/>
</dbReference>
<gene>
    <name evidence="4" type="ORF">EK0264_10950</name>
</gene>
<evidence type="ECO:0000256" key="3">
    <source>
        <dbReference type="RuleBase" id="RU000535"/>
    </source>
</evidence>
<dbReference type="InterPro" id="IPR020818">
    <property type="entry name" value="Chaperonin_GroES"/>
</dbReference>
<dbReference type="Gene3D" id="2.30.33.40">
    <property type="entry name" value="GroES chaperonin"/>
    <property type="match status" value="1"/>
</dbReference>
<dbReference type="OrthoDB" id="572952at2"/>
<dbReference type="GO" id="GO:0046872">
    <property type="term" value="F:metal ion binding"/>
    <property type="evidence" value="ECO:0007669"/>
    <property type="project" value="TreeGrafter"/>
</dbReference>
<dbReference type="GO" id="GO:0005524">
    <property type="term" value="F:ATP binding"/>
    <property type="evidence" value="ECO:0007669"/>
    <property type="project" value="InterPro"/>
</dbReference>
<dbReference type="Pfam" id="PF00166">
    <property type="entry name" value="Cpn10"/>
    <property type="match status" value="1"/>
</dbReference>
<comment type="subunit">
    <text evidence="3">Heptamer of 7 subunits arranged in a ring.</text>
</comment>
<organism evidence="4 5">
    <name type="scientific">Epidermidibacterium keratini</name>
    <dbReference type="NCBI Taxonomy" id="1891644"/>
    <lineage>
        <taxon>Bacteria</taxon>
        <taxon>Bacillati</taxon>
        <taxon>Actinomycetota</taxon>
        <taxon>Actinomycetes</taxon>
        <taxon>Sporichthyales</taxon>
        <taxon>Sporichthyaceae</taxon>
        <taxon>Epidermidibacterium</taxon>
    </lineage>
</organism>